<evidence type="ECO:0000256" key="5">
    <source>
        <dbReference type="ARBA" id="ARBA00022989"/>
    </source>
</evidence>
<feature type="transmembrane region" description="Helical" evidence="7">
    <location>
        <begin position="85"/>
        <end position="106"/>
    </location>
</feature>
<feature type="domain" description="Acyltransferase 3" evidence="8">
    <location>
        <begin position="5"/>
        <end position="324"/>
    </location>
</feature>
<dbReference type="STRING" id="743722.Sph21_1823"/>
<keyword evidence="5 7" id="KW-1133">Transmembrane helix</keyword>
<evidence type="ECO:0000256" key="2">
    <source>
        <dbReference type="ARBA" id="ARBA00007400"/>
    </source>
</evidence>
<dbReference type="InterPro" id="IPR002656">
    <property type="entry name" value="Acyl_transf_3_dom"/>
</dbReference>
<dbReference type="GO" id="GO:0009246">
    <property type="term" value="P:enterobacterial common antigen biosynthetic process"/>
    <property type="evidence" value="ECO:0007669"/>
    <property type="project" value="TreeGrafter"/>
</dbReference>
<evidence type="ECO:0000256" key="1">
    <source>
        <dbReference type="ARBA" id="ARBA00004651"/>
    </source>
</evidence>
<dbReference type="PANTHER" id="PTHR40074:SF2">
    <property type="entry name" value="O-ACETYLTRANSFERASE WECH"/>
    <property type="match status" value="1"/>
</dbReference>
<organism evidence="9">
    <name type="scientific">Sphingobacterium sp. (strain 21)</name>
    <dbReference type="NCBI Taxonomy" id="743722"/>
    <lineage>
        <taxon>Bacteria</taxon>
        <taxon>Pseudomonadati</taxon>
        <taxon>Bacteroidota</taxon>
        <taxon>Sphingobacteriia</taxon>
        <taxon>Sphingobacteriales</taxon>
        <taxon>Sphingobacteriaceae</taxon>
        <taxon>Sphingobacterium</taxon>
    </lineage>
</organism>
<feature type="transmembrane region" description="Helical" evidence="7">
    <location>
        <begin position="158"/>
        <end position="179"/>
    </location>
</feature>
<dbReference type="GO" id="GO:0016413">
    <property type="term" value="F:O-acetyltransferase activity"/>
    <property type="evidence" value="ECO:0007669"/>
    <property type="project" value="TreeGrafter"/>
</dbReference>
<feature type="transmembrane region" description="Helical" evidence="7">
    <location>
        <begin position="215"/>
        <end position="234"/>
    </location>
</feature>
<evidence type="ECO:0000259" key="8">
    <source>
        <dbReference type="Pfam" id="PF01757"/>
    </source>
</evidence>
<keyword evidence="4 7" id="KW-0812">Transmembrane</keyword>
<comment type="similarity">
    <text evidence="2">Belongs to the acyltransferase 3 family.</text>
</comment>
<evidence type="ECO:0000256" key="4">
    <source>
        <dbReference type="ARBA" id="ARBA00022692"/>
    </source>
</evidence>
<dbReference type="PANTHER" id="PTHR40074">
    <property type="entry name" value="O-ACETYLTRANSFERASE WECH"/>
    <property type="match status" value="1"/>
</dbReference>
<keyword evidence="9" id="KW-0808">Transferase</keyword>
<evidence type="ECO:0000256" key="7">
    <source>
        <dbReference type="SAM" id="Phobius"/>
    </source>
</evidence>
<dbReference type="EMBL" id="CP002584">
    <property type="protein sequence ID" value="ADZ78385.1"/>
    <property type="molecule type" value="Genomic_DNA"/>
</dbReference>
<dbReference type="eggNOG" id="COG3274">
    <property type="taxonomic scope" value="Bacteria"/>
</dbReference>
<dbReference type="Pfam" id="PF01757">
    <property type="entry name" value="Acyl_transf_3"/>
    <property type="match status" value="1"/>
</dbReference>
<dbReference type="KEGG" id="shg:Sph21_1823"/>
<dbReference type="GO" id="GO:0005886">
    <property type="term" value="C:plasma membrane"/>
    <property type="evidence" value="ECO:0007669"/>
    <property type="project" value="UniProtKB-SubCell"/>
</dbReference>
<feature type="transmembrane region" description="Helical" evidence="7">
    <location>
        <begin position="42"/>
        <end position="64"/>
    </location>
</feature>
<evidence type="ECO:0000256" key="6">
    <source>
        <dbReference type="ARBA" id="ARBA00023136"/>
    </source>
</evidence>
<evidence type="ECO:0000313" key="9">
    <source>
        <dbReference type="EMBL" id="ADZ78385.1"/>
    </source>
</evidence>
<feature type="transmembrane region" description="Helical" evidence="7">
    <location>
        <begin position="304"/>
        <end position="327"/>
    </location>
</feature>
<reference evidence="9" key="1">
    <citation type="submission" date="2011-03" db="EMBL/GenBank/DDBJ databases">
        <title>Complete sequence of Sphingobacterium sp. 21.</title>
        <authorList>
            <consortium name="US DOE Joint Genome Institute"/>
            <person name="Lucas S."/>
            <person name="Copeland A."/>
            <person name="Lapidus A."/>
            <person name="Cheng J.-F."/>
            <person name="Goodwin L."/>
            <person name="Pitluck S."/>
            <person name="Davenport K."/>
            <person name="Detter J.C."/>
            <person name="Han C."/>
            <person name="Tapia R."/>
            <person name="Land M."/>
            <person name="Hauser L."/>
            <person name="Kyrpides N."/>
            <person name="Ivanova N."/>
            <person name="Ovchinnikova G."/>
            <person name="Pagani I."/>
            <person name="Siebers A.K."/>
            <person name="Allgaier M."/>
            <person name="Thelen M.P."/>
            <person name="Hugenholtz P."/>
            <person name="Woyke T."/>
        </authorList>
    </citation>
    <scope>NUCLEOTIDE SEQUENCE</scope>
    <source>
        <strain evidence="9">21</strain>
    </source>
</reference>
<evidence type="ECO:0000256" key="3">
    <source>
        <dbReference type="ARBA" id="ARBA00022475"/>
    </source>
</evidence>
<feature type="transmembrane region" description="Helical" evidence="7">
    <location>
        <begin position="274"/>
        <end position="292"/>
    </location>
</feature>
<dbReference type="PATRIC" id="fig|743722.3.peg.1949"/>
<feature type="transmembrane region" description="Helical" evidence="7">
    <location>
        <begin position="126"/>
        <end position="146"/>
    </location>
</feature>
<feature type="transmembrane region" description="Helical" evidence="7">
    <location>
        <begin position="12"/>
        <end position="30"/>
    </location>
</feature>
<name>F4C958_SPHS2</name>
<keyword evidence="9" id="KW-0012">Acyltransferase</keyword>
<dbReference type="HOGENOM" id="CLU_047714_0_0_10"/>
<comment type="subcellular location">
    <subcellularLocation>
        <location evidence="1">Cell membrane</location>
        <topology evidence="1">Multi-pass membrane protein</topology>
    </subcellularLocation>
</comment>
<keyword evidence="6 7" id="KW-0472">Membrane</keyword>
<feature type="transmembrane region" description="Helical" evidence="7">
    <location>
        <begin position="185"/>
        <end position="203"/>
    </location>
</feature>
<feature type="transmembrane region" description="Helical" evidence="7">
    <location>
        <begin position="240"/>
        <end position="262"/>
    </location>
</feature>
<keyword evidence="3" id="KW-1003">Cell membrane</keyword>
<gene>
    <name evidence="9" type="ordered locus">Sph21_1823</name>
</gene>
<sequence>MKERNYAIDTLRTVATVYVILIHVVSTHIKDCISNNSFAWEFWFANIIDSFCRICVPIFVMISGQFLLGKDDTFVDFYKNRTRKILVPLIFWSFFYSIYTLLVRYISSGIWDFSLILNNLVYGKPYFHLWYVFMLLGLYLVTPLINRCLRITFKQPSYVWGIGVSLLILGICLGLYYHFYGHTKFFIVWFLEYLGYYILGYAISRYKVLKNTRWLLVVYGVSSAAIALMTYYAIKAGWGLYFYSYSSPLVIIGTICVYFYFTERSISANYFSKLAGLTFGVYLIHAFVLTVLNKVLTIGLLEISAFIAIPLKLIVVFFISAFIAYTLSRHSLLRRII</sequence>
<dbReference type="AlphaFoldDB" id="F4C958"/>
<proteinExistence type="inferred from homology"/>
<protein>
    <submittedName>
        <fullName evidence="9">Acyltransferase 3</fullName>
    </submittedName>
</protein>
<accession>F4C958</accession>